<keyword evidence="2" id="KW-1185">Reference proteome</keyword>
<dbReference type="EMBL" id="APKE01000032">
    <property type="protein sequence ID" value="KAF0675055.1"/>
    <property type="molecule type" value="Genomic_DNA"/>
</dbReference>
<proteinExistence type="predicted"/>
<dbReference type="OrthoDB" id="272779at2"/>
<protein>
    <submittedName>
        <fullName evidence="1">Uncharacterized protein</fullName>
    </submittedName>
</protein>
<dbReference type="AlphaFoldDB" id="A0A921NT57"/>
<sequence length="64" mass="6700">MRLGLSLGLTIIRLPFGLPPVALWAATIGDDGTMRLDRTPPVAGSPWAATANDDGTITITARPE</sequence>
<dbReference type="RefSeq" id="WP_159966108.1">
    <property type="nucleotide sequence ID" value="NZ_APKE01000032.1"/>
</dbReference>
<gene>
    <name evidence="1" type="ORF">PMES_02576</name>
</gene>
<organism evidence="1 2">
    <name type="scientific">Profundibacterium mesophilum KAUST100406-0324</name>
    <dbReference type="NCBI Taxonomy" id="1037889"/>
    <lineage>
        <taxon>Bacteria</taxon>
        <taxon>Pseudomonadati</taxon>
        <taxon>Pseudomonadota</taxon>
        <taxon>Alphaproteobacteria</taxon>
        <taxon>Rhodobacterales</taxon>
        <taxon>Roseobacteraceae</taxon>
        <taxon>Profundibacterium</taxon>
    </lineage>
</organism>
<evidence type="ECO:0000313" key="1">
    <source>
        <dbReference type="EMBL" id="KAF0675055.1"/>
    </source>
</evidence>
<comment type="caution">
    <text evidence="1">The sequence shown here is derived from an EMBL/GenBank/DDBJ whole genome shotgun (WGS) entry which is preliminary data.</text>
</comment>
<reference evidence="1" key="1">
    <citation type="submission" date="2013-03" db="EMBL/GenBank/DDBJ databases">
        <title>Genome Sequence of the Profundibacterium mesophilum strain KAUST100406-0324T from Red Sea, a novel genus in the family Rhodobacteraceae.</title>
        <authorList>
            <person name="Essack M."/>
            <person name="Alam I."/>
            <person name="Lafi F."/>
            <person name="Alawi W."/>
            <person name="Kamanu F."/>
            <person name="Al-Suwailem A."/>
            <person name="Lee O.O."/>
            <person name="Xu Y."/>
            <person name="Bajic V."/>
            <person name="Qian P.-Y."/>
            <person name="Archer J."/>
        </authorList>
    </citation>
    <scope>NUCLEOTIDE SEQUENCE</scope>
    <source>
        <strain evidence="1">KAUST100406-0324</strain>
    </source>
</reference>
<dbReference type="Proteomes" id="UP000698242">
    <property type="component" value="Unassembled WGS sequence"/>
</dbReference>
<evidence type="ECO:0000313" key="2">
    <source>
        <dbReference type="Proteomes" id="UP000698242"/>
    </source>
</evidence>
<accession>A0A921NT57</accession>
<name>A0A921NT57_9RHOB</name>